<evidence type="ECO:0000313" key="4">
    <source>
        <dbReference type="Proteomes" id="UP000559027"/>
    </source>
</evidence>
<evidence type="ECO:0000313" key="3">
    <source>
        <dbReference type="EMBL" id="KAF5344564.1"/>
    </source>
</evidence>
<dbReference type="AlphaFoldDB" id="A0A8H5FPP5"/>
<feature type="transmembrane region" description="Helical" evidence="2">
    <location>
        <begin position="55"/>
        <end position="80"/>
    </location>
</feature>
<protein>
    <submittedName>
        <fullName evidence="3">Uncharacterized protein</fullName>
    </submittedName>
</protein>
<keyword evidence="4" id="KW-1185">Reference proteome</keyword>
<organism evidence="3 4">
    <name type="scientific">Leucocoprinus leucothites</name>
    <dbReference type="NCBI Taxonomy" id="201217"/>
    <lineage>
        <taxon>Eukaryota</taxon>
        <taxon>Fungi</taxon>
        <taxon>Dikarya</taxon>
        <taxon>Basidiomycota</taxon>
        <taxon>Agaricomycotina</taxon>
        <taxon>Agaricomycetes</taxon>
        <taxon>Agaricomycetidae</taxon>
        <taxon>Agaricales</taxon>
        <taxon>Agaricineae</taxon>
        <taxon>Agaricaceae</taxon>
        <taxon>Leucocoprinus</taxon>
    </lineage>
</organism>
<dbReference type="OrthoDB" id="3351993at2759"/>
<feature type="transmembrane region" description="Helical" evidence="2">
    <location>
        <begin position="260"/>
        <end position="279"/>
    </location>
</feature>
<keyword evidence="2" id="KW-0472">Membrane</keyword>
<gene>
    <name evidence="3" type="ORF">D9756_011457</name>
</gene>
<reference evidence="3 4" key="1">
    <citation type="journal article" date="2020" name="ISME J.">
        <title>Uncovering the hidden diversity of litter-decomposition mechanisms in mushroom-forming fungi.</title>
        <authorList>
            <person name="Floudas D."/>
            <person name="Bentzer J."/>
            <person name="Ahren D."/>
            <person name="Johansson T."/>
            <person name="Persson P."/>
            <person name="Tunlid A."/>
        </authorList>
    </citation>
    <scope>NUCLEOTIDE SEQUENCE [LARGE SCALE GENOMIC DNA]</scope>
    <source>
        <strain evidence="3 4">CBS 146.42</strain>
    </source>
</reference>
<evidence type="ECO:0000256" key="2">
    <source>
        <dbReference type="SAM" id="Phobius"/>
    </source>
</evidence>
<sequence length="375" mass="41604">MSEVITIPPDCIPANPDIAGIGIRVSVYLQNTLCVLVAIWTIIGRREGTGTPQSGIRLIYAQVTGIILTTGALFLSAFIQSRNYGLSAYHAIIVLNLGWVNYASNLLYSNIAIMHRLLNTSVSDLQDPYNSLRLGFVGAVSDPYSNSGGDFSRFNFFSSLWMHASMGLYAGFGLWFWATVDTFGSTIQCKTGLPIPIRILGHTYFSNSSATRIAFLERFDADYGDHFQKASSEHSVRRRQIYFHTISFVVWGPSSFGRVFYMYVVMIDIGFLVGIIVGTEWMVNEATSFVQPGESQWTYGQTISVFLLAPGVLGILHDLIEEEKKKRLVKRDTEEQQLDTIERDGGLNGSHRGRNSGSEVDTGNKMSTAKPSSER</sequence>
<keyword evidence="2" id="KW-0812">Transmembrane</keyword>
<accession>A0A8H5FPP5</accession>
<feature type="transmembrane region" description="Helical" evidence="2">
    <location>
        <begin position="25"/>
        <end position="43"/>
    </location>
</feature>
<proteinExistence type="predicted"/>
<dbReference type="EMBL" id="JAACJO010000060">
    <property type="protein sequence ID" value="KAF5344564.1"/>
    <property type="molecule type" value="Genomic_DNA"/>
</dbReference>
<feature type="compositionally biased region" description="Basic and acidic residues" evidence="1">
    <location>
        <begin position="331"/>
        <end position="345"/>
    </location>
</feature>
<dbReference type="Proteomes" id="UP000559027">
    <property type="component" value="Unassembled WGS sequence"/>
</dbReference>
<feature type="transmembrane region" description="Helical" evidence="2">
    <location>
        <begin position="299"/>
        <end position="320"/>
    </location>
</feature>
<comment type="caution">
    <text evidence="3">The sequence shown here is derived from an EMBL/GenBank/DDBJ whole genome shotgun (WGS) entry which is preliminary data.</text>
</comment>
<evidence type="ECO:0000256" key="1">
    <source>
        <dbReference type="SAM" id="MobiDB-lite"/>
    </source>
</evidence>
<name>A0A8H5FPP5_9AGAR</name>
<feature type="region of interest" description="Disordered" evidence="1">
    <location>
        <begin position="331"/>
        <end position="375"/>
    </location>
</feature>
<keyword evidence="2" id="KW-1133">Transmembrane helix</keyword>
<feature type="compositionally biased region" description="Polar residues" evidence="1">
    <location>
        <begin position="355"/>
        <end position="375"/>
    </location>
</feature>
<feature type="transmembrane region" description="Helical" evidence="2">
    <location>
        <begin position="86"/>
        <end position="108"/>
    </location>
</feature>